<dbReference type="SMART" id="SM00066">
    <property type="entry name" value="GAL4"/>
    <property type="match status" value="1"/>
</dbReference>
<dbReference type="PROSITE" id="PS50048">
    <property type="entry name" value="ZN2_CY6_FUNGAL_2"/>
    <property type="match status" value="1"/>
</dbReference>
<dbReference type="InterPro" id="IPR001138">
    <property type="entry name" value="Zn2Cys6_DnaBD"/>
</dbReference>
<dbReference type="OrthoDB" id="4491390at2759"/>
<dbReference type="PROSITE" id="PS00463">
    <property type="entry name" value="ZN2_CY6_FUNGAL_1"/>
    <property type="match status" value="1"/>
</dbReference>
<organism evidence="7 8">
    <name type="scientific">Talaromyces rugulosus</name>
    <name type="common">Penicillium rugulosum</name>
    <dbReference type="NCBI Taxonomy" id="121627"/>
    <lineage>
        <taxon>Eukaryota</taxon>
        <taxon>Fungi</taxon>
        <taxon>Dikarya</taxon>
        <taxon>Ascomycota</taxon>
        <taxon>Pezizomycotina</taxon>
        <taxon>Eurotiomycetes</taxon>
        <taxon>Eurotiomycetidae</taxon>
        <taxon>Eurotiales</taxon>
        <taxon>Trichocomaceae</taxon>
        <taxon>Talaromyces</taxon>
        <taxon>Talaromyces sect. Islandici</taxon>
    </lineage>
</organism>
<evidence type="ECO:0000313" key="8">
    <source>
        <dbReference type="Proteomes" id="UP000509510"/>
    </source>
</evidence>
<dbReference type="KEGG" id="trg:TRUGW13939_06946"/>
<evidence type="ECO:0000313" key="7">
    <source>
        <dbReference type="EMBL" id="QKX59804.1"/>
    </source>
</evidence>
<feature type="domain" description="Zn(2)-C6 fungal-type" evidence="6">
    <location>
        <begin position="10"/>
        <end position="39"/>
    </location>
</feature>
<keyword evidence="8" id="KW-1185">Reference proteome</keyword>
<evidence type="ECO:0000256" key="1">
    <source>
        <dbReference type="ARBA" id="ARBA00023015"/>
    </source>
</evidence>
<dbReference type="GO" id="GO:0008270">
    <property type="term" value="F:zinc ion binding"/>
    <property type="evidence" value="ECO:0007669"/>
    <property type="project" value="InterPro"/>
</dbReference>
<dbReference type="InterPro" id="IPR036864">
    <property type="entry name" value="Zn2-C6_fun-type_DNA-bd_sf"/>
</dbReference>
<dbReference type="PANTHER" id="PTHR38791">
    <property type="entry name" value="ZN(II)2CYS6 TRANSCRIPTION FACTOR (EUROFUNG)-RELATED-RELATED"/>
    <property type="match status" value="1"/>
</dbReference>
<reference evidence="8" key="1">
    <citation type="submission" date="2020-06" db="EMBL/GenBank/DDBJ databases">
        <title>A chromosome-scale genome assembly of Talaromyces rugulosus W13939.</title>
        <authorList>
            <person name="Wang B."/>
            <person name="Guo L."/>
            <person name="Ye K."/>
            <person name="Wang L."/>
        </authorList>
    </citation>
    <scope>NUCLEOTIDE SEQUENCE [LARGE SCALE GENOMIC DNA]</scope>
    <source>
        <strain evidence="8">W13939</strain>
    </source>
</reference>
<keyword evidence="4" id="KW-0539">Nucleus</keyword>
<dbReference type="InterPro" id="IPR021858">
    <property type="entry name" value="Fun_TF"/>
</dbReference>
<feature type="region of interest" description="Disordered" evidence="5">
    <location>
        <begin position="56"/>
        <end position="81"/>
    </location>
</feature>
<dbReference type="InterPro" id="IPR053175">
    <property type="entry name" value="DHMBA_Reg_Transcription_Factor"/>
</dbReference>
<name>A0A7H8R084_TALRU</name>
<dbReference type="GO" id="GO:0003677">
    <property type="term" value="F:DNA binding"/>
    <property type="evidence" value="ECO:0007669"/>
    <property type="project" value="UniProtKB-KW"/>
</dbReference>
<protein>
    <recommendedName>
        <fullName evidence="6">Zn(2)-C6 fungal-type domain-containing protein</fullName>
    </recommendedName>
</protein>
<evidence type="ECO:0000259" key="6">
    <source>
        <dbReference type="PROSITE" id="PS50048"/>
    </source>
</evidence>
<accession>A0A7H8R084</accession>
<dbReference type="EMBL" id="CP055901">
    <property type="protein sequence ID" value="QKX59804.1"/>
    <property type="molecule type" value="Genomic_DNA"/>
</dbReference>
<keyword evidence="3" id="KW-0804">Transcription</keyword>
<sequence>MVNTGRPSSGCETCRRRRVKCDLRRPGCYRCEKLRQPCSGYRSLNSQDSVFRIQTQSSYGPRSWQKPSARHRPKSPRVERLPEKEDLSVSICSPVGSWDSHVIPLILSQFSASIPDGRASRVYRSLGSTFDLLQSVESGSLLYLASRAVGSAYFANKTRSSNFTSIHQHLYGKSLRVLKEALQDSRIRKEDSTFMAVWFLGLYELIVGAPPPDGTDLGPSSWDVHSRALISFIRMRGPEQFNSKRGCQLFQLAYHSIVGPIFKHHFPFSLLTVAQQVQYLQTGCHPPPEATEWFNSTKDWISTAKIIFVPLFSYCDKAARLCSNTQHLIQQFSPENVFGVIHNIFESCKELEISMQDRFREVIRYPYMVTVAESIESLMSITVGLHMQNHIDACLLRIDQSMLQLLSHLSEQPGHSTAQLEEIERLRRLTVLQSQGRADRILETVPRLLPLSISNSMGENGNWANSLRLLWPLRLVASSPFLLVRQNASASSTLARIGYEVGIMQAVGGYLPAYQKLITTPCLRSVP</sequence>
<gene>
    <name evidence="7" type="ORF">TRUGW13939_06946</name>
</gene>
<dbReference type="PANTHER" id="PTHR38791:SF11">
    <property type="entry name" value="ZN(II)2CYS6 TRANSCRIPTION FACTOR (EUROFUNG)"/>
    <property type="match status" value="1"/>
</dbReference>
<dbReference type="SUPFAM" id="SSF57701">
    <property type="entry name" value="Zn2/Cys6 DNA-binding domain"/>
    <property type="match status" value="1"/>
</dbReference>
<dbReference type="GO" id="GO:0000981">
    <property type="term" value="F:DNA-binding transcription factor activity, RNA polymerase II-specific"/>
    <property type="evidence" value="ECO:0007669"/>
    <property type="project" value="InterPro"/>
</dbReference>
<evidence type="ECO:0000256" key="2">
    <source>
        <dbReference type="ARBA" id="ARBA00023125"/>
    </source>
</evidence>
<evidence type="ECO:0000256" key="4">
    <source>
        <dbReference type="ARBA" id="ARBA00023242"/>
    </source>
</evidence>
<dbReference type="Pfam" id="PF00172">
    <property type="entry name" value="Zn_clus"/>
    <property type="match status" value="1"/>
</dbReference>
<proteinExistence type="predicted"/>
<dbReference type="AlphaFoldDB" id="A0A7H8R084"/>
<keyword evidence="2" id="KW-0238">DNA-binding</keyword>
<dbReference type="Pfam" id="PF11951">
    <property type="entry name" value="Fungal_trans_2"/>
    <property type="match status" value="1"/>
</dbReference>
<dbReference type="GeneID" id="55994439"/>
<dbReference type="Gene3D" id="4.10.240.10">
    <property type="entry name" value="Zn(2)-C6 fungal-type DNA-binding domain"/>
    <property type="match status" value="1"/>
</dbReference>
<dbReference type="Proteomes" id="UP000509510">
    <property type="component" value="Chromosome IV"/>
</dbReference>
<evidence type="ECO:0000256" key="3">
    <source>
        <dbReference type="ARBA" id="ARBA00023163"/>
    </source>
</evidence>
<dbReference type="CDD" id="cd00067">
    <property type="entry name" value="GAL4"/>
    <property type="match status" value="1"/>
</dbReference>
<dbReference type="RefSeq" id="XP_035345981.1">
    <property type="nucleotide sequence ID" value="XM_035490088.1"/>
</dbReference>
<keyword evidence="1" id="KW-0805">Transcription regulation</keyword>
<evidence type="ECO:0000256" key="5">
    <source>
        <dbReference type="SAM" id="MobiDB-lite"/>
    </source>
</evidence>